<dbReference type="Proteomes" id="UP000593571">
    <property type="component" value="Unassembled WGS sequence"/>
</dbReference>
<feature type="region of interest" description="Disordered" evidence="1">
    <location>
        <begin position="1"/>
        <end position="144"/>
    </location>
</feature>
<organism evidence="2 3">
    <name type="scientific">Rousettus aegyptiacus</name>
    <name type="common">Egyptian fruit bat</name>
    <name type="synonym">Pteropus aegyptiacus</name>
    <dbReference type="NCBI Taxonomy" id="9407"/>
    <lineage>
        <taxon>Eukaryota</taxon>
        <taxon>Metazoa</taxon>
        <taxon>Chordata</taxon>
        <taxon>Craniata</taxon>
        <taxon>Vertebrata</taxon>
        <taxon>Euteleostomi</taxon>
        <taxon>Mammalia</taxon>
        <taxon>Eutheria</taxon>
        <taxon>Laurasiatheria</taxon>
        <taxon>Chiroptera</taxon>
        <taxon>Yinpterochiroptera</taxon>
        <taxon>Pteropodoidea</taxon>
        <taxon>Pteropodidae</taxon>
        <taxon>Rousettinae</taxon>
        <taxon>Rousettus</taxon>
    </lineage>
</organism>
<sequence length="192" mass="21105">MEPGAQVPDWASEDEGLPPVPPPLGAAPKHSTPRGHALRRRRRPAGRVAYRTGAGLASASPPPTIPARPLSPPRRERRLSAVWDSEEASGRLGPDSDPRVPEEEPPGPASVPRRWQQQQEVSPGSGRRGKGLPGIPNSARPRRRDLKMLAAVVERVRQWEARQLQNIEEATWHELTVEDDPPDTVPWTAMAD</sequence>
<evidence type="ECO:0008006" key="4">
    <source>
        <dbReference type="Google" id="ProtNLM"/>
    </source>
</evidence>
<reference evidence="2 3" key="1">
    <citation type="journal article" date="2020" name="Nature">
        <title>Six reference-quality genomes reveal evolution of bat adaptations.</title>
        <authorList>
            <person name="Jebb D."/>
            <person name="Huang Z."/>
            <person name="Pippel M."/>
            <person name="Hughes G.M."/>
            <person name="Lavrichenko K."/>
            <person name="Devanna P."/>
            <person name="Winkler S."/>
            <person name="Jermiin L.S."/>
            <person name="Skirmuntt E.C."/>
            <person name="Katzourakis A."/>
            <person name="Burkitt-Gray L."/>
            <person name="Ray D.A."/>
            <person name="Sullivan K.A.M."/>
            <person name="Roscito J.G."/>
            <person name="Kirilenko B.M."/>
            <person name="Davalos L.M."/>
            <person name="Corthals A.P."/>
            <person name="Power M.L."/>
            <person name="Jones G."/>
            <person name="Ransome R.D."/>
            <person name="Dechmann D.K.N."/>
            <person name="Locatelli A.G."/>
            <person name="Puechmaille S.J."/>
            <person name="Fedrigo O."/>
            <person name="Jarvis E.D."/>
            <person name="Hiller M."/>
            <person name="Vernes S.C."/>
            <person name="Myers E.W."/>
            <person name="Teeling E.C."/>
        </authorList>
    </citation>
    <scope>NUCLEOTIDE SEQUENCE [LARGE SCALE GENOMIC DNA]</scope>
    <source>
        <strain evidence="2">MRouAeg1</strain>
        <tissue evidence="2">Muscle</tissue>
    </source>
</reference>
<accession>A0A7J8D6X6</accession>
<comment type="caution">
    <text evidence="2">The sequence shown here is derived from an EMBL/GenBank/DDBJ whole genome shotgun (WGS) entry which is preliminary data.</text>
</comment>
<protein>
    <recommendedName>
        <fullName evidence="4">Coiled-coil domain containing 201</fullName>
    </recommendedName>
</protein>
<feature type="compositionally biased region" description="Basic residues" evidence="1">
    <location>
        <begin position="31"/>
        <end position="45"/>
    </location>
</feature>
<name>A0A7J8D6X6_ROUAE</name>
<evidence type="ECO:0000313" key="2">
    <source>
        <dbReference type="EMBL" id="KAF6418786.1"/>
    </source>
</evidence>
<dbReference type="AlphaFoldDB" id="A0A7J8D6X6"/>
<evidence type="ECO:0000313" key="3">
    <source>
        <dbReference type="Proteomes" id="UP000593571"/>
    </source>
</evidence>
<dbReference type="EMBL" id="JACASE010000013">
    <property type="protein sequence ID" value="KAF6418786.1"/>
    <property type="molecule type" value="Genomic_DNA"/>
</dbReference>
<keyword evidence="3" id="KW-1185">Reference proteome</keyword>
<proteinExistence type="predicted"/>
<gene>
    <name evidence="2" type="ORF">HJG63_008808</name>
</gene>
<evidence type="ECO:0000256" key="1">
    <source>
        <dbReference type="SAM" id="MobiDB-lite"/>
    </source>
</evidence>
<feature type="compositionally biased region" description="Pro residues" evidence="1">
    <location>
        <begin position="60"/>
        <end position="72"/>
    </location>
</feature>